<evidence type="ECO:0000313" key="3">
    <source>
        <dbReference type="Proteomes" id="UP000823674"/>
    </source>
</evidence>
<gene>
    <name evidence="2" type="primary">A09g512090.1_BraROA</name>
    <name evidence="2" type="ORF">IGI04_036262</name>
</gene>
<protein>
    <submittedName>
        <fullName evidence="2">Uncharacterized protein</fullName>
    </submittedName>
</protein>
<feature type="region of interest" description="Disordered" evidence="1">
    <location>
        <begin position="168"/>
        <end position="205"/>
    </location>
</feature>
<feature type="region of interest" description="Disordered" evidence="1">
    <location>
        <begin position="93"/>
        <end position="155"/>
    </location>
</feature>
<dbReference type="EMBL" id="JADBGQ010000008">
    <property type="protein sequence ID" value="KAG5384792.1"/>
    <property type="molecule type" value="Genomic_DNA"/>
</dbReference>
<feature type="compositionally biased region" description="Polar residues" evidence="1">
    <location>
        <begin position="104"/>
        <end position="114"/>
    </location>
</feature>
<sequence>MDKTRVRNWLISPPRVVRLDLDAPSSHSHRHFPPSPLFAGAPRLPSLRETIGLQRRLVFPSESSITSRREPPLSSSSTSITVAGDLHLLEISTAATHRSRSDPRNTSTFKTSKPSPQPKRPGVPQRQRGAFGVSGTEKASTLPRNKTGDDGSRVASISRVNRLNMKVAPSPPIAFKRPRRYSKAEPPMMESLGVRAPTRQPLTEL</sequence>
<organism evidence="2 3">
    <name type="scientific">Brassica rapa subsp. trilocularis</name>
    <dbReference type="NCBI Taxonomy" id="1813537"/>
    <lineage>
        <taxon>Eukaryota</taxon>
        <taxon>Viridiplantae</taxon>
        <taxon>Streptophyta</taxon>
        <taxon>Embryophyta</taxon>
        <taxon>Tracheophyta</taxon>
        <taxon>Spermatophyta</taxon>
        <taxon>Magnoliopsida</taxon>
        <taxon>eudicotyledons</taxon>
        <taxon>Gunneridae</taxon>
        <taxon>Pentapetalae</taxon>
        <taxon>rosids</taxon>
        <taxon>malvids</taxon>
        <taxon>Brassicales</taxon>
        <taxon>Brassicaceae</taxon>
        <taxon>Brassiceae</taxon>
        <taxon>Brassica</taxon>
    </lineage>
</organism>
<dbReference type="Proteomes" id="UP000823674">
    <property type="component" value="Chromosome A09"/>
</dbReference>
<name>A0ABQ7LEY2_BRACM</name>
<evidence type="ECO:0000256" key="1">
    <source>
        <dbReference type="SAM" id="MobiDB-lite"/>
    </source>
</evidence>
<comment type="caution">
    <text evidence="2">The sequence shown here is derived from an EMBL/GenBank/DDBJ whole genome shotgun (WGS) entry which is preliminary data.</text>
</comment>
<keyword evidence="3" id="KW-1185">Reference proteome</keyword>
<proteinExistence type="predicted"/>
<evidence type="ECO:0000313" key="2">
    <source>
        <dbReference type="EMBL" id="KAG5384792.1"/>
    </source>
</evidence>
<accession>A0ABQ7LEY2</accession>
<reference evidence="2 3" key="1">
    <citation type="submission" date="2021-03" db="EMBL/GenBank/DDBJ databases">
        <authorList>
            <person name="King G.J."/>
            <person name="Bancroft I."/>
            <person name="Baten A."/>
            <person name="Bloomfield J."/>
            <person name="Borpatragohain P."/>
            <person name="He Z."/>
            <person name="Irish N."/>
            <person name="Irwin J."/>
            <person name="Liu K."/>
            <person name="Mauleon R.P."/>
            <person name="Moore J."/>
            <person name="Morris R."/>
            <person name="Ostergaard L."/>
            <person name="Wang B."/>
            <person name="Wells R."/>
        </authorList>
    </citation>
    <scope>NUCLEOTIDE SEQUENCE [LARGE SCALE GENOMIC DNA]</scope>
    <source>
        <strain evidence="2">R-o-18</strain>
        <tissue evidence="2">Leaf</tissue>
    </source>
</reference>